<feature type="compositionally biased region" description="Basic and acidic residues" evidence="1">
    <location>
        <begin position="96"/>
        <end position="106"/>
    </location>
</feature>
<proteinExistence type="predicted"/>
<name>A0A0M3HSS2_ASCLU</name>
<evidence type="ECO:0000256" key="1">
    <source>
        <dbReference type="SAM" id="MobiDB-lite"/>
    </source>
</evidence>
<feature type="compositionally biased region" description="Basic residues" evidence="1">
    <location>
        <begin position="132"/>
        <end position="142"/>
    </location>
</feature>
<evidence type="ECO:0000313" key="2">
    <source>
        <dbReference type="Proteomes" id="UP000036681"/>
    </source>
</evidence>
<keyword evidence="2" id="KW-1185">Reference proteome</keyword>
<accession>A0A0M3HSS2</accession>
<evidence type="ECO:0000313" key="3">
    <source>
        <dbReference type="WBParaSite" id="ALUE_0000556801-mRNA-1"/>
    </source>
</evidence>
<organism evidence="2 3">
    <name type="scientific">Ascaris lumbricoides</name>
    <name type="common">Giant roundworm</name>
    <dbReference type="NCBI Taxonomy" id="6252"/>
    <lineage>
        <taxon>Eukaryota</taxon>
        <taxon>Metazoa</taxon>
        <taxon>Ecdysozoa</taxon>
        <taxon>Nematoda</taxon>
        <taxon>Chromadorea</taxon>
        <taxon>Rhabditida</taxon>
        <taxon>Spirurina</taxon>
        <taxon>Ascaridomorpha</taxon>
        <taxon>Ascaridoidea</taxon>
        <taxon>Ascarididae</taxon>
        <taxon>Ascaris</taxon>
    </lineage>
</organism>
<sequence length="142" mass="16009">MNGSQGPSTLLFPELLSREELLSLLKAKFTKIGAHKLKVDRFSDDELLDYARKFLMPRSQRPEVRESQSASSAGAEKSKGKRVFTNGHAPPTTHYRRSDNDSRKQSTFDGGGQESLKRTLDCTPEAVELPKRPRKHSPIRFP</sequence>
<dbReference type="AlphaFoldDB" id="A0A0M3HSS2"/>
<reference evidence="3" key="1">
    <citation type="submission" date="2017-02" db="UniProtKB">
        <authorList>
            <consortium name="WormBaseParasite"/>
        </authorList>
    </citation>
    <scope>IDENTIFICATION</scope>
</reference>
<dbReference type="Proteomes" id="UP000036681">
    <property type="component" value="Unplaced"/>
</dbReference>
<feature type="region of interest" description="Disordered" evidence="1">
    <location>
        <begin position="57"/>
        <end position="142"/>
    </location>
</feature>
<protein>
    <submittedName>
        <fullName evidence="3">Ashwin</fullName>
    </submittedName>
</protein>
<dbReference type="WBParaSite" id="ALUE_0000556801-mRNA-1">
    <property type="protein sequence ID" value="ALUE_0000556801-mRNA-1"/>
    <property type="gene ID" value="ALUE_0000556801"/>
</dbReference>